<evidence type="ECO:0000313" key="3">
    <source>
        <dbReference type="EMBL" id="SKA63976.1"/>
    </source>
</evidence>
<keyword evidence="1" id="KW-0812">Transmembrane</keyword>
<accession>A0A1T4VGC7</accession>
<dbReference type="InterPro" id="IPR046240">
    <property type="entry name" value="DUF6273"/>
</dbReference>
<gene>
    <name evidence="3" type="ORF">SAMN02745111_00860</name>
</gene>
<protein>
    <recommendedName>
        <fullName evidence="2">DUF6273 domain-containing protein</fullName>
    </recommendedName>
</protein>
<keyword evidence="1" id="KW-0472">Membrane</keyword>
<evidence type="ECO:0000256" key="1">
    <source>
        <dbReference type="SAM" id="Phobius"/>
    </source>
</evidence>
<evidence type="ECO:0000259" key="2">
    <source>
        <dbReference type="Pfam" id="PF19789"/>
    </source>
</evidence>
<dbReference type="AlphaFoldDB" id="A0A1T4VGC7"/>
<proteinExistence type="predicted"/>
<name>A0A1T4VGC7_9FIRM</name>
<sequence length="434" mass="50259">MEFTITANVLKTFKTFAIIYKLEVEKGKNRKEVICLEIMAKKVVKLTDDEKYEKALQLEASLECLNYDSYRATLCDTIIKIYKDLGDFKDSKERIKNIQKSKEEFLAKAKDYDVKFAEEDKVHTAKVEKERNEKLMKGRVFFFLGMFLFACLMVLAVVFYKSDRYKIFKADTLVKTGNYKDAIKIYTKLKGFGPDSEKVVKLKIESACKKMEAAEELAKEAKKSKKGEDGKKDDDVKKAYEAAINEFKELENFYECEQKKCECELEVIKNGKLKASVTYGHYRWKIVERNDEKGEVLLVKSEPKPYGAYNNKPGDITWAESSIREYFNKDFIKEYFSSTEASHIKESAVLAKDRFDSDTTAGRDTVDKLFFLNDLQARQYAYYLDAYMTDWWLIGPGSSQDKVAFVSNGEVMYDGYVATDKSINCRPAMWVSYK</sequence>
<dbReference type="STRING" id="39495.SAMN02745111_00860"/>
<dbReference type="EMBL" id="FUXZ01000005">
    <property type="protein sequence ID" value="SKA63976.1"/>
    <property type="molecule type" value="Genomic_DNA"/>
</dbReference>
<keyword evidence="4" id="KW-1185">Reference proteome</keyword>
<organism evidence="3 4">
    <name type="scientific">Eubacterium uniforme</name>
    <dbReference type="NCBI Taxonomy" id="39495"/>
    <lineage>
        <taxon>Bacteria</taxon>
        <taxon>Bacillati</taxon>
        <taxon>Bacillota</taxon>
        <taxon>Clostridia</taxon>
        <taxon>Eubacteriales</taxon>
        <taxon>Eubacteriaceae</taxon>
        <taxon>Eubacterium</taxon>
    </lineage>
</organism>
<dbReference type="Pfam" id="PF19789">
    <property type="entry name" value="DUF6273"/>
    <property type="match status" value="1"/>
</dbReference>
<dbReference type="OrthoDB" id="384490at2"/>
<evidence type="ECO:0000313" key="4">
    <source>
        <dbReference type="Proteomes" id="UP000190814"/>
    </source>
</evidence>
<dbReference type="RefSeq" id="WP_078765745.1">
    <property type="nucleotide sequence ID" value="NZ_FUXZ01000005.1"/>
</dbReference>
<keyword evidence="1" id="KW-1133">Transmembrane helix</keyword>
<feature type="domain" description="DUF6273" evidence="2">
    <location>
        <begin position="294"/>
        <end position="432"/>
    </location>
</feature>
<dbReference type="Proteomes" id="UP000190814">
    <property type="component" value="Unassembled WGS sequence"/>
</dbReference>
<feature type="transmembrane region" description="Helical" evidence="1">
    <location>
        <begin position="140"/>
        <end position="160"/>
    </location>
</feature>
<reference evidence="3 4" key="1">
    <citation type="submission" date="2017-02" db="EMBL/GenBank/DDBJ databases">
        <authorList>
            <person name="Peterson S.W."/>
        </authorList>
    </citation>
    <scope>NUCLEOTIDE SEQUENCE [LARGE SCALE GENOMIC DNA]</scope>
    <source>
        <strain evidence="3 4">ATCC 35992</strain>
    </source>
</reference>